<comment type="caution">
    <text evidence="1">The sequence shown here is derived from an EMBL/GenBank/DDBJ whole genome shotgun (WGS) entry which is preliminary data.</text>
</comment>
<dbReference type="OrthoDB" id="2572148at2"/>
<evidence type="ECO:0000313" key="2">
    <source>
        <dbReference type="Proteomes" id="UP000287156"/>
    </source>
</evidence>
<gene>
    <name evidence="1" type="ORF">D4T97_018035</name>
</gene>
<dbReference type="RefSeq" id="WP_126052166.1">
    <property type="nucleotide sequence ID" value="NZ_QYTV02000011.1"/>
</dbReference>
<organism evidence="1 2">
    <name type="scientific">Siminovitchia acidinfaciens</name>
    <dbReference type="NCBI Taxonomy" id="2321395"/>
    <lineage>
        <taxon>Bacteria</taxon>
        <taxon>Bacillati</taxon>
        <taxon>Bacillota</taxon>
        <taxon>Bacilli</taxon>
        <taxon>Bacillales</taxon>
        <taxon>Bacillaceae</taxon>
        <taxon>Siminovitchia</taxon>
    </lineage>
</organism>
<sequence length="248" mass="28448">MSVSLTMIPVALALRVVMGKEKFESWVASSQRPQISNFKSRRELTSIVQLAGYDAIPYGSSIKTHFNEKNFFFWELRDGKWVAVFTKYDASQHIDVFIRKLNEAAGRNVFSDKQAADILQTESMHVPERRALFPTNFSDTYLLEQVLKENAIPCQRQADGTLVSSLHSAELRFIQHRPNGVIDVEVTGQESMRTIFHQLSVLDENYRKHIQQETVTKVKERAEEKGFLVEEEMVLPDESILLTLRVEG</sequence>
<reference evidence="1" key="1">
    <citation type="submission" date="2018-12" db="EMBL/GenBank/DDBJ databases">
        <authorList>
            <person name="Sun L."/>
            <person name="Chen Z."/>
        </authorList>
    </citation>
    <scope>NUCLEOTIDE SEQUENCE [LARGE SCALE GENOMIC DNA]</scope>
    <source>
        <strain evidence="1">3-2-2</strain>
    </source>
</reference>
<evidence type="ECO:0000313" key="1">
    <source>
        <dbReference type="EMBL" id="RST71816.1"/>
    </source>
</evidence>
<dbReference type="EMBL" id="QYTV02000011">
    <property type="protein sequence ID" value="RST71816.1"/>
    <property type="molecule type" value="Genomic_DNA"/>
</dbReference>
<dbReference type="Proteomes" id="UP000287156">
    <property type="component" value="Unassembled WGS sequence"/>
</dbReference>
<protein>
    <submittedName>
        <fullName evidence="1">Uncharacterized protein</fullName>
    </submittedName>
</protein>
<proteinExistence type="predicted"/>
<accession>A0A429XUI7</accession>
<name>A0A429XUI7_9BACI</name>
<keyword evidence="2" id="KW-1185">Reference proteome</keyword>
<dbReference type="AlphaFoldDB" id="A0A429XUI7"/>